<dbReference type="EMBL" id="CABVPL010000003">
    <property type="protein sequence ID" value="VWB17519.1"/>
    <property type="molecule type" value="Genomic_DNA"/>
</dbReference>
<accession>A0A6H9T5Y6</accession>
<protein>
    <recommendedName>
        <fullName evidence="1">FAD-dependent urate hydroxylase HpyO/Asp monooxygenase CreE-like FAD/NAD(P)-binding domain-containing protein</fullName>
    </recommendedName>
</protein>
<keyword evidence="4" id="KW-1185">Reference proteome</keyword>
<dbReference type="GeneID" id="99787926"/>
<evidence type="ECO:0000313" key="2">
    <source>
        <dbReference type="EMBL" id="KAB0644787.1"/>
    </source>
</evidence>
<dbReference type="Proteomes" id="UP000430232">
    <property type="component" value="Unassembled WGS sequence"/>
</dbReference>
<name>A0A6H9T5Y6_9BURK</name>
<evidence type="ECO:0000313" key="3">
    <source>
        <dbReference type="EMBL" id="VWB17519.1"/>
    </source>
</evidence>
<dbReference type="OrthoDB" id="101972at2"/>
<organism evidence="2 4">
    <name type="scientific">Burkholderia latens</name>
    <dbReference type="NCBI Taxonomy" id="488446"/>
    <lineage>
        <taxon>Bacteria</taxon>
        <taxon>Pseudomonadati</taxon>
        <taxon>Pseudomonadota</taxon>
        <taxon>Betaproteobacteria</taxon>
        <taxon>Burkholderiales</taxon>
        <taxon>Burkholderiaceae</taxon>
        <taxon>Burkholderia</taxon>
        <taxon>Burkholderia cepacia complex</taxon>
    </lineage>
</organism>
<proteinExistence type="predicted"/>
<dbReference type="AlphaFoldDB" id="A0A6H9T5Y6"/>
<evidence type="ECO:0000259" key="1">
    <source>
        <dbReference type="Pfam" id="PF13454"/>
    </source>
</evidence>
<dbReference type="Proteomes" id="UP000494222">
    <property type="component" value="Unassembled WGS sequence"/>
</dbReference>
<sequence length="424" mass="46575">MAIYRAGLVIVGAGAAAVATFIAAVRQQVAATIFIVDPPVVEAELPDSAEDSVCDTPVGALSVVAGRPSDFLDYLQSEEYDAVLDSLVPQIWMNRYIADRFDYYRLIAVQNGIEVIHLPHRFHSLTVHGCRRYAVRVANALIPPVLANDVVFCTGYGRSRVAGVFRPYQGHPTLLHRPRSRGDLLARVRGKTRVLFVGHTSADLDTAIMLCSDDRRVSLLSFDRDIERIESVSSRRIVRLIERGDFELVFGEVYAAVPPDPICKSWLVDWGEGDRPFDVVIVASDFDCSRFFINETGALVMDVERRFATNPVKLSGMALTCGAWASEQSLWCVAVSAHGRAGNQGSLSTVAVLADQVVTKIREMIRISFARMDRHAGFGVAGLAGAYGIEGESGTSNRVADRNDLRCQGRSTMWPSARARRKSK</sequence>
<dbReference type="SUPFAM" id="SSF51905">
    <property type="entry name" value="FAD/NAD(P)-binding domain"/>
    <property type="match status" value="1"/>
</dbReference>
<dbReference type="Pfam" id="PF13454">
    <property type="entry name" value="NAD_binding_9"/>
    <property type="match status" value="1"/>
</dbReference>
<dbReference type="RefSeq" id="WP_151062316.1">
    <property type="nucleotide sequence ID" value="NZ_CABVPL010000003.1"/>
</dbReference>
<reference evidence="3 5" key="2">
    <citation type="submission" date="2019-09" db="EMBL/GenBank/DDBJ databases">
        <authorList>
            <person name="Depoorter E."/>
        </authorList>
    </citation>
    <scope>NUCLEOTIDE SEQUENCE [LARGE SCALE GENOMIC DNA]</scope>
    <source>
        <strain evidence="3">LMG 24064</strain>
    </source>
</reference>
<evidence type="ECO:0000313" key="4">
    <source>
        <dbReference type="Proteomes" id="UP000430232"/>
    </source>
</evidence>
<dbReference type="InterPro" id="IPR036188">
    <property type="entry name" value="FAD/NAD-bd_sf"/>
</dbReference>
<feature type="domain" description="FAD-dependent urate hydroxylase HpyO/Asp monooxygenase CreE-like FAD/NAD(P)-binding" evidence="1">
    <location>
        <begin position="9"/>
        <end position="156"/>
    </location>
</feature>
<dbReference type="EMBL" id="VZOJ01000001">
    <property type="protein sequence ID" value="KAB0644787.1"/>
    <property type="molecule type" value="Genomic_DNA"/>
</dbReference>
<dbReference type="InterPro" id="IPR038732">
    <property type="entry name" value="HpyO/CreE_NAD-binding"/>
</dbReference>
<gene>
    <name evidence="3" type="ORF">BLA24064_00652</name>
    <name evidence="2" type="ORF">F7R21_00225</name>
</gene>
<reference evidence="2 4" key="1">
    <citation type="submission" date="2019-09" db="EMBL/GenBank/DDBJ databases">
        <title>Draft genome sequences of 48 bacterial type strains from the CCUG.</title>
        <authorList>
            <person name="Tunovic T."/>
            <person name="Pineiro-Iglesias B."/>
            <person name="Unosson C."/>
            <person name="Inganas E."/>
            <person name="Ohlen M."/>
            <person name="Cardew S."/>
            <person name="Jensie-Markopoulos S."/>
            <person name="Salva-Serra F."/>
            <person name="Jaen-Luchoro D."/>
            <person name="Karlsson R."/>
            <person name="Svensson-Stadler L."/>
            <person name="Chun J."/>
            <person name="Moore E."/>
        </authorList>
    </citation>
    <scope>NUCLEOTIDE SEQUENCE [LARGE SCALE GENOMIC DNA]</scope>
    <source>
        <strain evidence="2 4">CCUG 54555</strain>
    </source>
</reference>
<evidence type="ECO:0000313" key="5">
    <source>
        <dbReference type="Proteomes" id="UP000494222"/>
    </source>
</evidence>